<dbReference type="AlphaFoldDB" id="A0A9D4RGZ6"/>
<dbReference type="EMBL" id="JAIWYP010000002">
    <property type="protein sequence ID" value="KAH3867944.1"/>
    <property type="molecule type" value="Genomic_DNA"/>
</dbReference>
<feature type="region of interest" description="Disordered" evidence="1">
    <location>
        <begin position="39"/>
        <end position="76"/>
    </location>
</feature>
<gene>
    <name evidence="2" type="ORF">DPMN_031079</name>
</gene>
<accession>A0A9D4RGZ6</accession>
<feature type="region of interest" description="Disordered" evidence="1">
    <location>
        <begin position="136"/>
        <end position="160"/>
    </location>
</feature>
<evidence type="ECO:0000313" key="3">
    <source>
        <dbReference type="Proteomes" id="UP000828390"/>
    </source>
</evidence>
<dbReference type="CDD" id="cd14686">
    <property type="entry name" value="bZIP"/>
    <property type="match status" value="1"/>
</dbReference>
<organism evidence="2 3">
    <name type="scientific">Dreissena polymorpha</name>
    <name type="common">Zebra mussel</name>
    <name type="synonym">Mytilus polymorpha</name>
    <dbReference type="NCBI Taxonomy" id="45954"/>
    <lineage>
        <taxon>Eukaryota</taxon>
        <taxon>Metazoa</taxon>
        <taxon>Spiralia</taxon>
        <taxon>Lophotrochozoa</taxon>
        <taxon>Mollusca</taxon>
        <taxon>Bivalvia</taxon>
        <taxon>Autobranchia</taxon>
        <taxon>Heteroconchia</taxon>
        <taxon>Euheterodonta</taxon>
        <taxon>Imparidentia</taxon>
        <taxon>Neoheterodontei</taxon>
        <taxon>Myida</taxon>
        <taxon>Dreissenoidea</taxon>
        <taxon>Dreissenidae</taxon>
        <taxon>Dreissena</taxon>
    </lineage>
</organism>
<comment type="caution">
    <text evidence="2">The sequence shown here is derived from an EMBL/GenBank/DDBJ whole genome shotgun (WGS) entry which is preliminary data.</text>
</comment>
<feature type="compositionally biased region" description="Basic and acidic residues" evidence="1">
    <location>
        <begin position="61"/>
        <end position="75"/>
    </location>
</feature>
<feature type="compositionally biased region" description="Basic and acidic residues" evidence="1">
    <location>
        <begin position="39"/>
        <end position="51"/>
    </location>
</feature>
<sequence>MEGTTVCNYDVLRCLKDKISKSRNVEEIEQLIQKDKLPRTYEPSKEEIEKDKKRRACNRKSALESRERQKKEYKENRKRLEKLKEYNCDIKGKLKRMKNNKNQYMTLLSAWMTEEEIRATLETKLQTDSFDFLLSTDNSRDQCSTQSSTSGNELSTEDTDSVAALKEEENDDDSSNGFDALSDRIQCGMEEQQHVVTESGQNAVQETEYIQYTIIQASEGNSDAYTYGTPVSLIPLGEDQFVLLAMGDKNGVDFQSKSGITDAETQVIHVMSDGTIYTQ</sequence>
<evidence type="ECO:0000313" key="2">
    <source>
        <dbReference type="EMBL" id="KAH3867944.1"/>
    </source>
</evidence>
<proteinExistence type="predicted"/>
<feature type="compositionally biased region" description="Polar residues" evidence="1">
    <location>
        <begin position="136"/>
        <end position="154"/>
    </location>
</feature>
<evidence type="ECO:0008006" key="4">
    <source>
        <dbReference type="Google" id="ProtNLM"/>
    </source>
</evidence>
<protein>
    <recommendedName>
        <fullName evidence="4">BZIP domain-containing protein</fullName>
    </recommendedName>
</protein>
<keyword evidence="3" id="KW-1185">Reference proteome</keyword>
<reference evidence="2" key="1">
    <citation type="journal article" date="2019" name="bioRxiv">
        <title>The Genome of the Zebra Mussel, Dreissena polymorpha: A Resource for Invasive Species Research.</title>
        <authorList>
            <person name="McCartney M.A."/>
            <person name="Auch B."/>
            <person name="Kono T."/>
            <person name="Mallez S."/>
            <person name="Zhang Y."/>
            <person name="Obille A."/>
            <person name="Becker A."/>
            <person name="Abrahante J.E."/>
            <person name="Garbe J."/>
            <person name="Badalamenti J.P."/>
            <person name="Herman A."/>
            <person name="Mangelson H."/>
            <person name="Liachko I."/>
            <person name="Sullivan S."/>
            <person name="Sone E.D."/>
            <person name="Koren S."/>
            <person name="Silverstein K.A.T."/>
            <person name="Beckman K.B."/>
            <person name="Gohl D.M."/>
        </authorList>
    </citation>
    <scope>NUCLEOTIDE SEQUENCE</scope>
    <source>
        <strain evidence="2">Duluth1</strain>
        <tissue evidence="2">Whole animal</tissue>
    </source>
</reference>
<reference evidence="2" key="2">
    <citation type="submission" date="2020-11" db="EMBL/GenBank/DDBJ databases">
        <authorList>
            <person name="McCartney M.A."/>
            <person name="Auch B."/>
            <person name="Kono T."/>
            <person name="Mallez S."/>
            <person name="Becker A."/>
            <person name="Gohl D.M."/>
            <person name="Silverstein K.A.T."/>
            <person name="Koren S."/>
            <person name="Bechman K.B."/>
            <person name="Herman A."/>
            <person name="Abrahante J.E."/>
            <person name="Garbe J."/>
        </authorList>
    </citation>
    <scope>NUCLEOTIDE SEQUENCE</scope>
    <source>
        <strain evidence="2">Duluth1</strain>
        <tissue evidence="2">Whole animal</tissue>
    </source>
</reference>
<evidence type="ECO:0000256" key="1">
    <source>
        <dbReference type="SAM" id="MobiDB-lite"/>
    </source>
</evidence>
<dbReference type="Proteomes" id="UP000828390">
    <property type="component" value="Unassembled WGS sequence"/>
</dbReference>
<name>A0A9D4RGZ6_DREPO</name>